<reference evidence="2" key="1">
    <citation type="submission" date="2020-02" db="EMBL/GenBank/DDBJ databases">
        <authorList>
            <person name="Meier V. D."/>
        </authorList>
    </citation>
    <scope>NUCLEOTIDE SEQUENCE</scope>
    <source>
        <strain evidence="2">AVDCRST_MAG68</strain>
    </source>
</reference>
<sequence length="32" mass="3439">RGQYQEDRDQNASDHGAGGVRAGVAARITRII</sequence>
<feature type="region of interest" description="Disordered" evidence="1">
    <location>
        <begin position="1"/>
        <end position="20"/>
    </location>
</feature>
<evidence type="ECO:0000313" key="2">
    <source>
        <dbReference type="EMBL" id="CAA9358348.1"/>
    </source>
</evidence>
<name>A0A6J4MF31_9BACT</name>
<evidence type="ECO:0000256" key="1">
    <source>
        <dbReference type="SAM" id="MobiDB-lite"/>
    </source>
</evidence>
<accession>A0A6J4MF31</accession>
<dbReference type="EMBL" id="CADCTW010000193">
    <property type="protein sequence ID" value="CAA9358348.1"/>
    <property type="molecule type" value="Genomic_DNA"/>
</dbReference>
<proteinExistence type="predicted"/>
<feature type="non-terminal residue" evidence="2">
    <location>
        <position position="1"/>
    </location>
</feature>
<dbReference type="AlphaFoldDB" id="A0A6J4MF31"/>
<organism evidence="2">
    <name type="scientific">uncultured Gemmatimonadota bacterium</name>
    <dbReference type="NCBI Taxonomy" id="203437"/>
    <lineage>
        <taxon>Bacteria</taxon>
        <taxon>Pseudomonadati</taxon>
        <taxon>Gemmatimonadota</taxon>
        <taxon>environmental samples</taxon>
    </lineage>
</organism>
<protein>
    <submittedName>
        <fullName evidence="2">Uncharacterized protein</fullName>
    </submittedName>
</protein>
<feature type="compositionally biased region" description="Basic and acidic residues" evidence="1">
    <location>
        <begin position="1"/>
        <end position="12"/>
    </location>
</feature>
<gene>
    <name evidence="2" type="ORF">AVDCRST_MAG68-4165</name>
</gene>